<dbReference type="AlphaFoldDB" id="A0ABD3SPQ7"/>
<protein>
    <recommendedName>
        <fullName evidence="3">GOLD domain-containing protein</fullName>
    </recommendedName>
</protein>
<dbReference type="PROSITE" id="PS50866">
    <property type="entry name" value="GOLD"/>
    <property type="match status" value="1"/>
</dbReference>
<gene>
    <name evidence="4" type="ORF">ACHAXA_011272</name>
</gene>
<dbReference type="InterPro" id="IPR036598">
    <property type="entry name" value="GOLD_dom_sf"/>
</dbReference>
<evidence type="ECO:0000256" key="2">
    <source>
        <dbReference type="SAM" id="MobiDB-lite"/>
    </source>
</evidence>
<keyword evidence="1" id="KW-0175">Coiled coil</keyword>
<dbReference type="InterPro" id="IPR051064">
    <property type="entry name" value="SEC14/CRAL-TRIO_domain"/>
</dbReference>
<keyword evidence="5" id="KW-1185">Reference proteome</keyword>
<feature type="region of interest" description="Disordered" evidence="2">
    <location>
        <begin position="1"/>
        <end position="31"/>
    </location>
</feature>
<evidence type="ECO:0000313" key="5">
    <source>
        <dbReference type="Proteomes" id="UP001530377"/>
    </source>
</evidence>
<evidence type="ECO:0000256" key="1">
    <source>
        <dbReference type="SAM" id="Coils"/>
    </source>
</evidence>
<evidence type="ECO:0000313" key="4">
    <source>
        <dbReference type="EMBL" id="KAL3826463.1"/>
    </source>
</evidence>
<feature type="coiled-coil region" evidence="1">
    <location>
        <begin position="227"/>
        <end position="261"/>
    </location>
</feature>
<dbReference type="Gene3D" id="2.60.120.680">
    <property type="entry name" value="GOLD domain"/>
    <property type="match status" value="1"/>
</dbReference>
<sequence length="294" mass="32247">MSSTMEGRKVPATDGGKTTKDDKDVNNDDDIIVDGENVNAELEARAISQAIQSADAAYVPSPSLLASDDPSALLNQVDGPSLVSFDMVTPSVYQAKSVPVALRSRFDVPIHVIAGGSIVEYVISTDTHDIAFGVTADREEGTTIVKEISRVDSHIEPVTGKFLVGSVPCALIFAFDNEYSWFREKRVTYKIVVTPPKIADVINGRRLRAKKALEVVTNDGRDLDVGLKSTSSRLAETRIEVERLERALADARVALRELTGEEEALVRKYDVRSAQIKMLTDRLENGWDDEKIEV</sequence>
<accession>A0ABD3SPQ7</accession>
<reference evidence="4 5" key="1">
    <citation type="submission" date="2024-10" db="EMBL/GenBank/DDBJ databases">
        <title>Updated reference genomes for cyclostephanoid diatoms.</title>
        <authorList>
            <person name="Roberts W.R."/>
            <person name="Alverson A.J."/>
        </authorList>
    </citation>
    <scope>NUCLEOTIDE SEQUENCE [LARGE SCALE GENOMIC DNA]</scope>
    <source>
        <strain evidence="4 5">AJA228-03</strain>
    </source>
</reference>
<feature type="domain" description="GOLD" evidence="3">
    <location>
        <begin position="89"/>
        <end position="193"/>
    </location>
</feature>
<evidence type="ECO:0000259" key="3">
    <source>
        <dbReference type="PROSITE" id="PS50866"/>
    </source>
</evidence>
<organism evidence="4 5">
    <name type="scientific">Cyclostephanos tholiformis</name>
    <dbReference type="NCBI Taxonomy" id="382380"/>
    <lineage>
        <taxon>Eukaryota</taxon>
        <taxon>Sar</taxon>
        <taxon>Stramenopiles</taxon>
        <taxon>Ochrophyta</taxon>
        <taxon>Bacillariophyta</taxon>
        <taxon>Coscinodiscophyceae</taxon>
        <taxon>Thalassiosirophycidae</taxon>
        <taxon>Stephanodiscales</taxon>
        <taxon>Stephanodiscaceae</taxon>
        <taxon>Cyclostephanos</taxon>
    </lineage>
</organism>
<dbReference type="PANTHER" id="PTHR23324:SF83">
    <property type="entry name" value="SEC14-LIKE PROTEIN 2"/>
    <property type="match status" value="1"/>
</dbReference>
<dbReference type="Proteomes" id="UP001530377">
    <property type="component" value="Unassembled WGS sequence"/>
</dbReference>
<name>A0ABD3SPQ7_9STRA</name>
<proteinExistence type="predicted"/>
<dbReference type="EMBL" id="JALLPB020000021">
    <property type="protein sequence ID" value="KAL3826463.1"/>
    <property type="molecule type" value="Genomic_DNA"/>
</dbReference>
<comment type="caution">
    <text evidence="4">The sequence shown here is derived from an EMBL/GenBank/DDBJ whole genome shotgun (WGS) entry which is preliminary data.</text>
</comment>
<dbReference type="PANTHER" id="PTHR23324">
    <property type="entry name" value="SEC14 RELATED PROTEIN"/>
    <property type="match status" value="1"/>
</dbReference>
<feature type="compositionally biased region" description="Basic and acidic residues" evidence="2">
    <location>
        <begin position="1"/>
        <end position="26"/>
    </location>
</feature>
<dbReference type="InterPro" id="IPR009038">
    <property type="entry name" value="GOLD_dom"/>
</dbReference>
<dbReference type="SUPFAM" id="SSF101576">
    <property type="entry name" value="Supernatant protein factor (SPF), C-terminal domain"/>
    <property type="match status" value="1"/>
</dbReference>